<dbReference type="Gene3D" id="3.40.50.2300">
    <property type="match status" value="2"/>
</dbReference>
<keyword evidence="9" id="KW-1185">Reference proteome</keyword>
<dbReference type="AlphaFoldDB" id="A0A8C4QB31"/>
<evidence type="ECO:0000313" key="8">
    <source>
        <dbReference type="Ensembl" id="ENSEBUP00000012285.1"/>
    </source>
</evidence>
<dbReference type="InterPro" id="IPR000162">
    <property type="entry name" value="GPCR_3_mtglu_rcpt"/>
</dbReference>
<dbReference type="InterPro" id="IPR001828">
    <property type="entry name" value="ANF_lig-bd_rcpt"/>
</dbReference>
<dbReference type="InterPro" id="IPR050726">
    <property type="entry name" value="mGluR"/>
</dbReference>
<dbReference type="GeneTree" id="ENSGT01030000234648"/>
<keyword evidence="2" id="KW-0812">Transmembrane</keyword>
<protein>
    <recommendedName>
        <fullName evidence="7">Receptor ligand binding region domain-containing protein</fullName>
    </recommendedName>
</protein>
<evidence type="ECO:0000313" key="9">
    <source>
        <dbReference type="Proteomes" id="UP000694388"/>
    </source>
</evidence>
<name>A0A8C4QB31_EPTBU</name>
<organism evidence="8 9">
    <name type="scientific">Eptatretus burgeri</name>
    <name type="common">Inshore hagfish</name>
    <dbReference type="NCBI Taxonomy" id="7764"/>
    <lineage>
        <taxon>Eukaryota</taxon>
        <taxon>Metazoa</taxon>
        <taxon>Chordata</taxon>
        <taxon>Craniata</taxon>
        <taxon>Vertebrata</taxon>
        <taxon>Cyclostomata</taxon>
        <taxon>Myxini</taxon>
        <taxon>Myxiniformes</taxon>
        <taxon>Myxinidae</taxon>
        <taxon>Eptatretinae</taxon>
        <taxon>Eptatretus</taxon>
    </lineage>
</organism>
<accession>A0A8C4QB31</accession>
<dbReference type="Ensembl" id="ENSEBUT00000012861.1">
    <property type="protein sequence ID" value="ENSEBUP00000012285.1"/>
    <property type="gene ID" value="ENSEBUG00000007824.1"/>
</dbReference>
<keyword evidence="3" id="KW-1133">Transmembrane helix</keyword>
<dbReference type="InterPro" id="IPR028082">
    <property type="entry name" value="Peripla_BP_I"/>
</dbReference>
<dbReference type="GO" id="GO:0007186">
    <property type="term" value="P:G protein-coupled receptor signaling pathway"/>
    <property type="evidence" value="ECO:0007669"/>
    <property type="project" value="InterPro"/>
</dbReference>
<dbReference type="SUPFAM" id="SSF53822">
    <property type="entry name" value="Periplasmic binding protein-like I"/>
    <property type="match status" value="1"/>
</dbReference>
<dbReference type="Proteomes" id="UP000694388">
    <property type="component" value="Unplaced"/>
</dbReference>
<evidence type="ECO:0000259" key="7">
    <source>
        <dbReference type="Pfam" id="PF01094"/>
    </source>
</evidence>
<dbReference type="FunFam" id="3.40.50.2300:FF:000009">
    <property type="entry name" value="Glutamate receptor, metabotropic 4"/>
    <property type="match status" value="1"/>
</dbReference>
<evidence type="ECO:0000256" key="1">
    <source>
        <dbReference type="ARBA" id="ARBA00004370"/>
    </source>
</evidence>
<evidence type="ECO:0000256" key="3">
    <source>
        <dbReference type="ARBA" id="ARBA00022989"/>
    </source>
</evidence>
<evidence type="ECO:0000256" key="4">
    <source>
        <dbReference type="ARBA" id="ARBA00023136"/>
    </source>
</evidence>
<evidence type="ECO:0000256" key="2">
    <source>
        <dbReference type="ARBA" id="ARBA00022692"/>
    </source>
</evidence>
<keyword evidence="5" id="KW-1015">Disulfide bond</keyword>
<keyword evidence="6" id="KW-0325">Glycoprotein</keyword>
<reference evidence="8" key="1">
    <citation type="submission" date="2025-08" db="UniProtKB">
        <authorList>
            <consortium name="Ensembl"/>
        </authorList>
    </citation>
    <scope>IDENTIFICATION</scope>
</reference>
<reference evidence="8" key="2">
    <citation type="submission" date="2025-09" db="UniProtKB">
        <authorList>
            <consortium name="Ensembl"/>
        </authorList>
    </citation>
    <scope>IDENTIFICATION</scope>
</reference>
<dbReference type="OMA" id="NIEYQAW"/>
<evidence type="ECO:0000256" key="5">
    <source>
        <dbReference type="ARBA" id="ARBA00023157"/>
    </source>
</evidence>
<comment type="subcellular location">
    <subcellularLocation>
        <location evidence="1">Membrane</location>
    </subcellularLocation>
</comment>
<keyword evidence="4" id="KW-0472">Membrane</keyword>
<dbReference type="PANTHER" id="PTHR24060">
    <property type="entry name" value="METABOTROPIC GLUTAMATE RECEPTOR"/>
    <property type="match status" value="1"/>
</dbReference>
<evidence type="ECO:0000256" key="6">
    <source>
        <dbReference type="ARBA" id="ARBA00023180"/>
    </source>
</evidence>
<feature type="domain" description="Receptor ligand binding region" evidence="7">
    <location>
        <begin position="1"/>
        <end position="252"/>
    </location>
</feature>
<dbReference type="Pfam" id="PF01094">
    <property type="entry name" value="ANF_receptor"/>
    <property type="match status" value="1"/>
</dbReference>
<dbReference type="GO" id="GO:0016020">
    <property type="term" value="C:membrane"/>
    <property type="evidence" value="ECO:0007669"/>
    <property type="project" value="UniProtKB-SubCell"/>
</dbReference>
<dbReference type="PRINTS" id="PR00593">
    <property type="entry name" value="MTABOTROPICR"/>
</dbReference>
<proteinExistence type="predicted"/>
<sequence>MVDVVRALGWTFVSTLASEGSYGESGVEAFLQQARKAGGVCVAESLKIPREPKAGIFDWIIRRLLKHVNARAVIIFANEDDISGVLTATRNANKSGHFLWIGSDSWGSKVAPILHQEAEAEGAVTIMPKRTSVAGFDSYFTSRKLENNRRNVWFDEFWEENFHCKLGKPNSKRDINSKKCTGDEEIGFDSPYEQEGKVQFVIDAVYAMAHALHNMHQDVCADYVGLCMKMDPVSGRELLRYIRKVNFTGEFGRPSIVRMLKREDRSANKWSASYFQHPEQVASSQPNDHQLNIEYQAWPVGSRKTLARTIPVAGPTRRWG</sequence>